<name>A0A939IWF3_9CORY</name>
<dbReference type="InterPro" id="IPR029063">
    <property type="entry name" value="SAM-dependent_MTases_sf"/>
</dbReference>
<dbReference type="Pfam" id="PF08241">
    <property type="entry name" value="Methyltransf_11"/>
    <property type="match status" value="1"/>
</dbReference>
<evidence type="ECO:0000259" key="4">
    <source>
        <dbReference type="Pfam" id="PF08241"/>
    </source>
</evidence>
<evidence type="ECO:0000313" key="6">
    <source>
        <dbReference type="Proteomes" id="UP000664332"/>
    </source>
</evidence>
<sequence length="310" mass="33554">MVAFTLSHKTATGHPHTHLDQQLHTVFPGFSWGNIRPGHSGGSAGRLQWTTVPDALPLTRAAATLTRSLALLRSYPDEQNNPERFYRSLAEDTAGMISRLCADTGTGPLAGKTILDVGGGPGYFRQAFAAYGAGYLAVEPDQREITAAGLPGAADVRATGQDLPFADATFDVSVSSNVVEHTDRPWQMLDEMLRVTRPGGLVVVSYTVWLGPFGGHETGLLPHYIGGDYARRRYQKINGHPPKNVFGHSLFAVSAARGIAEAKKRAAAGHRLVGLFPRYHPGWAWWVTAVPLLREFAVSNLVIVMAAHDR</sequence>
<keyword evidence="3" id="KW-0949">S-adenosyl-L-methionine</keyword>
<evidence type="ECO:0000256" key="3">
    <source>
        <dbReference type="ARBA" id="ARBA00022691"/>
    </source>
</evidence>
<dbReference type="Gene3D" id="3.40.50.150">
    <property type="entry name" value="Vaccinia Virus protein VP39"/>
    <property type="match status" value="1"/>
</dbReference>
<keyword evidence="2" id="KW-0808">Transferase</keyword>
<dbReference type="AlphaFoldDB" id="A0A939IWF3"/>
<dbReference type="InterPro" id="IPR013216">
    <property type="entry name" value="Methyltransf_11"/>
</dbReference>
<dbReference type="CDD" id="cd02440">
    <property type="entry name" value="AdoMet_MTases"/>
    <property type="match status" value="1"/>
</dbReference>
<feature type="domain" description="Methyltransferase type 11" evidence="4">
    <location>
        <begin position="115"/>
        <end position="204"/>
    </location>
</feature>
<evidence type="ECO:0000256" key="1">
    <source>
        <dbReference type="ARBA" id="ARBA00022603"/>
    </source>
</evidence>
<dbReference type="SUPFAM" id="SSF53335">
    <property type="entry name" value="S-adenosyl-L-methionine-dependent methyltransferases"/>
    <property type="match status" value="1"/>
</dbReference>
<protein>
    <submittedName>
        <fullName evidence="5">Class I SAM-dependent methyltransferase</fullName>
    </submittedName>
</protein>
<dbReference type="PANTHER" id="PTHR43464">
    <property type="entry name" value="METHYLTRANSFERASE"/>
    <property type="match status" value="1"/>
</dbReference>
<evidence type="ECO:0000313" key="5">
    <source>
        <dbReference type="EMBL" id="MBN9645231.1"/>
    </source>
</evidence>
<keyword evidence="1 5" id="KW-0489">Methyltransferase</keyword>
<accession>A0A939IWF3</accession>
<gene>
    <name evidence="5" type="ORF">JZY06_11505</name>
</gene>
<dbReference type="EMBL" id="JAFLEQ010000017">
    <property type="protein sequence ID" value="MBN9645231.1"/>
    <property type="molecule type" value="Genomic_DNA"/>
</dbReference>
<dbReference type="Proteomes" id="UP000664332">
    <property type="component" value="Unassembled WGS sequence"/>
</dbReference>
<proteinExistence type="predicted"/>
<evidence type="ECO:0000256" key="2">
    <source>
        <dbReference type="ARBA" id="ARBA00022679"/>
    </source>
</evidence>
<reference evidence="5" key="1">
    <citation type="submission" date="2021-03" db="EMBL/GenBank/DDBJ databases">
        <authorList>
            <person name="Sun Q."/>
        </authorList>
    </citation>
    <scope>NUCLEOTIDE SEQUENCE</scope>
    <source>
        <strain evidence="5">CCM 8862</strain>
    </source>
</reference>
<dbReference type="PANTHER" id="PTHR43464:SF19">
    <property type="entry name" value="UBIQUINONE BIOSYNTHESIS O-METHYLTRANSFERASE, MITOCHONDRIAL"/>
    <property type="match status" value="1"/>
</dbReference>
<dbReference type="GO" id="GO:0032259">
    <property type="term" value="P:methylation"/>
    <property type="evidence" value="ECO:0007669"/>
    <property type="project" value="UniProtKB-KW"/>
</dbReference>
<organism evidence="5 6">
    <name type="scientific">Corynebacterium mendelii</name>
    <dbReference type="NCBI Taxonomy" id="2765362"/>
    <lineage>
        <taxon>Bacteria</taxon>
        <taxon>Bacillati</taxon>
        <taxon>Actinomycetota</taxon>
        <taxon>Actinomycetes</taxon>
        <taxon>Mycobacteriales</taxon>
        <taxon>Corynebacteriaceae</taxon>
        <taxon>Corynebacterium</taxon>
    </lineage>
</organism>
<keyword evidence="6" id="KW-1185">Reference proteome</keyword>
<comment type="caution">
    <text evidence="5">The sequence shown here is derived from an EMBL/GenBank/DDBJ whole genome shotgun (WGS) entry which is preliminary data.</text>
</comment>
<dbReference type="GO" id="GO:0008757">
    <property type="term" value="F:S-adenosylmethionine-dependent methyltransferase activity"/>
    <property type="evidence" value="ECO:0007669"/>
    <property type="project" value="InterPro"/>
</dbReference>